<dbReference type="AlphaFoldDB" id="A0A0D6P7C0"/>
<accession>A0A0D6P7C0</accession>
<evidence type="ECO:0000256" key="2">
    <source>
        <dbReference type="ARBA" id="ARBA00023125"/>
    </source>
</evidence>
<organism evidence="5 6">
    <name type="scientific">Acidisphaera rubrifaciens HS-AP3</name>
    <dbReference type="NCBI Taxonomy" id="1231350"/>
    <lineage>
        <taxon>Bacteria</taxon>
        <taxon>Pseudomonadati</taxon>
        <taxon>Pseudomonadota</taxon>
        <taxon>Alphaproteobacteria</taxon>
        <taxon>Acetobacterales</taxon>
        <taxon>Acetobacteraceae</taxon>
        <taxon>Acidisphaera</taxon>
    </lineage>
</organism>
<evidence type="ECO:0000256" key="1">
    <source>
        <dbReference type="ARBA" id="ARBA00023015"/>
    </source>
</evidence>
<dbReference type="InterPro" id="IPR036388">
    <property type="entry name" value="WH-like_DNA-bd_sf"/>
</dbReference>
<keyword evidence="2" id="KW-0238">DNA-binding</keyword>
<evidence type="ECO:0000259" key="4">
    <source>
        <dbReference type="PROSITE" id="PS50987"/>
    </source>
</evidence>
<dbReference type="GO" id="GO:0003700">
    <property type="term" value="F:DNA-binding transcription factor activity"/>
    <property type="evidence" value="ECO:0007669"/>
    <property type="project" value="InterPro"/>
</dbReference>
<proteinExistence type="predicted"/>
<evidence type="ECO:0000313" key="6">
    <source>
        <dbReference type="Proteomes" id="UP000032680"/>
    </source>
</evidence>
<dbReference type="SMART" id="SM00418">
    <property type="entry name" value="HTH_ARSR"/>
    <property type="match status" value="1"/>
</dbReference>
<dbReference type="Proteomes" id="UP000032680">
    <property type="component" value="Unassembled WGS sequence"/>
</dbReference>
<dbReference type="PROSITE" id="PS50987">
    <property type="entry name" value="HTH_ARSR_2"/>
    <property type="match status" value="1"/>
</dbReference>
<keyword evidence="3" id="KW-0804">Transcription</keyword>
<keyword evidence="6" id="KW-1185">Reference proteome</keyword>
<dbReference type="InterPro" id="IPR051011">
    <property type="entry name" value="Metal_resp_trans_reg"/>
</dbReference>
<dbReference type="InterPro" id="IPR001845">
    <property type="entry name" value="HTH_ArsR_DNA-bd_dom"/>
</dbReference>
<dbReference type="InterPro" id="IPR011991">
    <property type="entry name" value="ArsR-like_HTH"/>
</dbReference>
<dbReference type="PANTHER" id="PTHR43132">
    <property type="entry name" value="ARSENICAL RESISTANCE OPERON REPRESSOR ARSR-RELATED"/>
    <property type="match status" value="1"/>
</dbReference>
<dbReference type="GO" id="GO:0003677">
    <property type="term" value="F:DNA binding"/>
    <property type="evidence" value="ECO:0007669"/>
    <property type="project" value="UniProtKB-KW"/>
</dbReference>
<evidence type="ECO:0000313" key="5">
    <source>
        <dbReference type="EMBL" id="GAN77640.1"/>
    </source>
</evidence>
<dbReference type="PANTHER" id="PTHR43132:SF2">
    <property type="entry name" value="ARSENICAL RESISTANCE OPERON REPRESSOR ARSR-RELATED"/>
    <property type="match status" value="1"/>
</dbReference>
<feature type="domain" description="HTH arsR-type" evidence="4">
    <location>
        <begin position="4"/>
        <end position="101"/>
    </location>
</feature>
<evidence type="ECO:0000256" key="3">
    <source>
        <dbReference type="ARBA" id="ARBA00023163"/>
    </source>
</evidence>
<gene>
    <name evidence="5" type="ORF">Asru_0404_09</name>
</gene>
<dbReference type="SUPFAM" id="SSF46785">
    <property type="entry name" value="Winged helix' DNA-binding domain"/>
    <property type="match status" value="1"/>
</dbReference>
<sequence length="123" mass="12559">MKPPPPLDADDAVAALSALAHPHRLAAYRLLVQAGPDGLSAGVIATRLDLPPSSLTFHLQQLCAAGLAGRRRASRMIFYAADYAAMGALVGYLTENCCGTAATCVPACDPAAAAPRASGRKSA</sequence>
<comment type="caution">
    <text evidence="5">The sequence shown here is derived from an EMBL/GenBank/DDBJ whole genome shotgun (WGS) entry which is preliminary data.</text>
</comment>
<dbReference type="InterPro" id="IPR036390">
    <property type="entry name" value="WH_DNA-bd_sf"/>
</dbReference>
<dbReference type="Gene3D" id="1.10.10.10">
    <property type="entry name" value="Winged helix-like DNA-binding domain superfamily/Winged helix DNA-binding domain"/>
    <property type="match status" value="1"/>
</dbReference>
<dbReference type="EMBL" id="BANB01000404">
    <property type="protein sequence ID" value="GAN77640.1"/>
    <property type="molecule type" value="Genomic_DNA"/>
</dbReference>
<dbReference type="OrthoDB" id="9804742at2"/>
<reference evidence="5 6" key="1">
    <citation type="submission" date="2012-11" db="EMBL/GenBank/DDBJ databases">
        <title>Whole genome sequence of Acidisphaera rubrifaciens HS-AP3.</title>
        <authorList>
            <person name="Azuma Y."/>
            <person name="Higashiura N."/>
            <person name="Hirakawa H."/>
            <person name="Matsushita K."/>
        </authorList>
    </citation>
    <scope>NUCLEOTIDE SEQUENCE [LARGE SCALE GENOMIC DNA]</scope>
    <source>
        <strain evidence="5 6">HS-AP3</strain>
    </source>
</reference>
<name>A0A0D6P7C0_9PROT</name>
<dbReference type="Pfam" id="PF12840">
    <property type="entry name" value="HTH_20"/>
    <property type="match status" value="1"/>
</dbReference>
<keyword evidence="1" id="KW-0805">Transcription regulation</keyword>
<dbReference type="RefSeq" id="WP_048861819.1">
    <property type="nucleotide sequence ID" value="NZ_BANB01000404.1"/>
</dbReference>
<dbReference type="CDD" id="cd00090">
    <property type="entry name" value="HTH_ARSR"/>
    <property type="match status" value="1"/>
</dbReference>
<protein>
    <submittedName>
        <fullName evidence="5">Transcriptional regulator ArsR</fullName>
    </submittedName>
</protein>